<evidence type="ECO:0000256" key="5">
    <source>
        <dbReference type="ARBA" id="ARBA00023136"/>
    </source>
</evidence>
<feature type="transmembrane region" description="Helical" evidence="7">
    <location>
        <begin position="112"/>
        <end position="135"/>
    </location>
</feature>
<evidence type="ECO:0000256" key="3">
    <source>
        <dbReference type="ARBA" id="ARBA00022692"/>
    </source>
</evidence>
<keyword evidence="5 7" id="KW-0472">Membrane</keyword>
<dbReference type="InterPro" id="IPR052983">
    <property type="entry name" value="MFS_Riboflavin_Transporter"/>
</dbReference>
<feature type="transmembrane region" description="Helical" evidence="7">
    <location>
        <begin position="147"/>
        <end position="169"/>
    </location>
</feature>
<dbReference type="EMBL" id="DSIY01000143">
    <property type="protein sequence ID" value="HEG90951.1"/>
    <property type="molecule type" value="Genomic_DNA"/>
</dbReference>
<feature type="region of interest" description="Disordered" evidence="6">
    <location>
        <begin position="207"/>
        <end position="226"/>
    </location>
</feature>
<protein>
    <submittedName>
        <fullName evidence="9">MFS transporter</fullName>
    </submittedName>
</protein>
<proteinExistence type="predicted"/>
<keyword evidence="2" id="KW-0813">Transport</keyword>
<comment type="caution">
    <text evidence="9">The sequence shown here is derived from an EMBL/GenBank/DDBJ whole genome shotgun (WGS) entry which is preliminary data.</text>
</comment>
<dbReference type="InterPro" id="IPR011701">
    <property type="entry name" value="MFS"/>
</dbReference>
<dbReference type="GO" id="GO:0016020">
    <property type="term" value="C:membrane"/>
    <property type="evidence" value="ECO:0007669"/>
    <property type="project" value="UniProtKB-SubCell"/>
</dbReference>
<dbReference type="InterPro" id="IPR036259">
    <property type="entry name" value="MFS_trans_sf"/>
</dbReference>
<comment type="subcellular location">
    <subcellularLocation>
        <location evidence="1">Membrane</location>
        <topology evidence="1">Multi-pass membrane protein</topology>
    </subcellularLocation>
</comment>
<dbReference type="PANTHER" id="PTHR43385:SF1">
    <property type="entry name" value="RIBOFLAVIN TRANSPORTER RIBJ"/>
    <property type="match status" value="1"/>
</dbReference>
<dbReference type="PROSITE" id="PS50850">
    <property type="entry name" value="MFS"/>
    <property type="match status" value="1"/>
</dbReference>
<feature type="transmembrane region" description="Helical" evidence="7">
    <location>
        <begin position="270"/>
        <end position="290"/>
    </location>
</feature>
<name>A0A831TFK6_9BACT</name>
<feature type="transmembrane region" description="Helical" evidence="7">
    <location>
        <begin position="352"/>
        <end position="372"/>
    </location>
</feature>
<feature type="transmembrane region" description="Helical" evidence="7">
    <location>
        <begin position="17"/>
        <end position="40"/>
    </location>
</feature>
<dbReference type="Pfam" id="PF07690">
    <property type="entry name" value="MFS_1"/>
    <property type="match status" value="1"/>
</dbReference>
<dbReference type="PANTHER" id="PTHR43385">
    <property type="entry name" value="RIBOFLAVIN TRANSPORTER RIBJ"/>
    <property type="match status" value="1"/>
</dbReference>
<feature type="transmembrane region" description="Helical" evidence="7">
    <location>
        <begin position="87"/>
        <end position="106"/>
    </location>
</feature>
<evidence type="ECO:0000259" key="8">
    <source>
        <dbReference type="PROSITE" id="PS50850"/>
    </source>
</evidence>
<keyword evidence="4 7" id="KW-1133">Transmembrane helix</keyword>
<dbReference type="CDD" id="cd17355">
    <property type="entry name" value="MFS_YcxA_like"/>
    <property type="match status" value="1"/>
</dbReference>
<feature type="domain" description="Major facilitator superfamily (MFS) profile" evidence="8">
    <location>
        <begin position="18"/>
        <end position="416"/>
    </location>
</feature>
<evidence type="ECO:0000256" key="7">
    <source>
        <dbReference type="SAM" id="Phobius"/>
    </source>
</evidence>
<evidence type="ECO:0000256" key="1">
    <source>
        <dbReference type="ARBA" id="ARBA00004141"/>
    </source>
</evidence>
<evidence type="ECO:0000313" key="9">
    <source>
        <dbReference type="EMBL" id="HEG90951.1"/>
    </source>
</evidence>
<dbReference type="GO" id="GO:0022857">
    <property type="term" value="F:transmembrane transporter activity"/>
    <property type="evidence" value="ECO:0007669"/>
    <property type="project" value="InterPro"/>
</dbReference>
<evidence type="ECO:0000256" key="4">
    <source>
        <dbReference type="ARBA" id="ARBA00022989"/>
    </source>
</evidence>
<evidence type="ECO:0000256" key="2">
    <source>
        <dbReference type="ARBA" id="ARBA00022448"/>
    </source>
</evidence>
<evidence type="ECO:0000256" key="6">
    <source>
        <dbReference type="SAM" id="MobiDB-lite"/>
    </source>
</evidence>
<sequence>MQATPGSRHGWQRGLYYGWYIVAALAVTETISWGILYYGFAVFLTPMERELGWSRPSVTGAFSLALLLSGLAAPLVGRWIDRNGPRLLMTAGSIAATLLVLAWSRVGSLTAFYAIWIGIGLVMAAVLYEPAFAVVAKWFSRRRRQALTALTLVAGLASVIFTPLCNWLIELLGWREALLALAILLGASTIPLHGLVLRRSPEALGLAPDGEPVRSSGPTPEAREPGIPARAALRTATFWALTVAMVLNALAVVAMNVHLIPYLLGRGYSSAFAATVTGLIGGMQLPGRLLFAPLGRVLPARLMTVLVFLLQGAALGILLVMPGAAGVLAFVVVFGMSNGMATLLRAARVAELFGAAAYGSIAGVMALWATLARAAAPVGAGTLYDLLGRYEPIFWALALGGLVAGLAAYLAETTGARLPMHAVQPDHQRAS</sequence>
<dbReference type="InterPro" id="IPR020846">
    <property type="entry name" value="MFS_dom"/>
</dbReference>
<organism evidence="9">
    <name type="scientific">Thermorudis peleae</name>
    <dbReference type="NCBI Taxonomy" id="1382356"/>
    <lineage>
        <taxon>Bacteria</taxon>
        <taxon>Pseudomonadati</taxon>
        <taxon>Thermomicrobiota</taxon>
        <taxon>Thermomicrobia</taxon>
        <taxon>Thermomicrobia incertae sedis</taxon>
        <taxon>Thermorudis</taxon>
    </lineage>
</organism>
<dbReference type="SUPFAM" id="SSF103473">
    <property type="entry name" value="MFS general substrate transporter"/>
    <property type="match status" value="1"/>
</dbReference>
<gene>
    <name evidence="9" type="ORF">ENP34_05870</name>
</gene>
<reference evidence="9" key="1">
    <citation type="journal article" date="2020" name="mSystems">
        <title>Genome- and Community-Level Interaction Insights into Carbon Utilization and Element Cycling Functions of Hydrothermarchaeota in Hydrothermal Sediment.</title>
        <authorList>
            <person name="Zhou Z."/>
            <person name="Liu Y."/>
            <person name="Xu W."/>
            <person name="Pan J."/>
            <person name="Luo Z.H."/>
            <person name="Li M."/>
        </authorList>
    </citation>
    <scope>NUCLEOTIDE SEQUENCE [LARGE SCALE GENOMIC DNA]</scope>
    <source>
        <strain evidence="9">SpSt-210</strain>
    </source>
</reference>
<accession>A0A831TFK6</accession>
<feature type="transmembrane region" description="Helical" evidence="7">
    <location>
        <begin position="302"/>
        <end position="321"/>
    </location>
</feature>
<keyword evidence="3 7" id="KW-0812">Transmembrane</keyword>
<feature type="transmembrane region" description="Helical" evidence="7">
    <location>
        <begin position="60"/>
        <end position="80"/>
    </location>
</feature>
<feature type="transmembrane region" description="Helical" evidence="7">
    <location>
        <begin position="175"/>
        <end position="197"/>
    </location>
</feature>
<dbReference type="AlphaFoldDB" id="A0A831TFK6"/>
<feature type="transmembrane region" description="Helical" evidence="7">
    <location>
        <begin position="238"/>
        <end position="264"/>
    </location>
</feature>
<dbReference type="Gene3D" id="1.20.1250.20">
    <property type="entry name" value="MFS general substrate transporter like domains"/>
    <property type="match status" value="1"/>
</dbReference>
<feature type="transmembrane region" description="Helical" evidence="7">
    <location>
        <begin position="392"/>
        <end position="411"/>
    </location>
</feature>